<evidence type="ECO:0000313" key="9">
    <source>
        <dbReference type="Proteomes" id="UP000591131"/>
    </source>
</evidence>
<feature type="domain" description="U3 small nucleolar RNA-associated protein 15 C-terminal" evidence="7">
    <location>
        <begin position="420"/>
        <end position="555"/>
    </location>
</feature>
<evidence type="ECO:0000259" key="7">
    <source>
        <dbReference type="Pfam" id="PF09384"/>
    </source>
</evidence>
<evidence type="ECO:0000313" key="8">
    <source>
        <dbReference type="EMBL" id="KAF4651978.1"/>
    </source>
</evidence>
<evidence type="ECO:0000256" key="4">
    <source>
        <dbReference type="ARBA" id="ARBA00022737"/>
    </source>
</evidence>
<dbReference type="GO" id="GO:0006364">
    <property type="term" value="P:rRNA processing"/>
    <property type="evidence" value="ECO:0007669"/>
    <property type="project" value="UniProtKB-KW"/>
</dbReference>
<dbReference type="Pfam" id="PF09384">
    <property type="entry name" value="UTP15_C"/>
    <property type="match status" value="1"/>
</dbReference>
<name>A0A7J6KXJ9_PERCH</name>
<dbReference type="GO" id="GO:0005730">
    <property type="term" value="C:nucleolus"/>
    <property type="evidence" value="ECO:0007669"/>
    <property type="project" value="UniProtKB-SubCell"/>
</dbReference>
<keyword evidence="4" id="KW-0677">Repeat</keyword>
<keyword evidence="2" id="KW-0698">rRNA processing</keyword>
<dbReference type="InterPro" id="IPR018983">
    <property type="entry name" value="U3_snoRNA-assocProt_15_C"/>
</dbReference>
<feature type="repeat" description="WD" evidence="6">
    <location>
        <begin position="107"/>
        <end position="148"/>
    </location>
</feature>
<evidence type="ECO:0000256" key="1">
    <source>
        <dbReference type="ARBA" id="ARBA00004604"/>
    </source>
</evidence>
<dbReference type="SUPFAM" id="SSF50978">
    <property type="entry name" value="WD40 repeat-like"/>
    <property type="match status" value="1"/>
</dbReference>
<gene>
    <name evidence="8" type="primary">UTP15_2</name>
    <name evidence="8" type="ORF">FOL47_011314</name>
</gene>
<evidence type="ECO:0000256" key="6">
    <source>
        <dbReference type="PROSITE-ProRule" id="PRU00221"/>
    </source>
</evidence>
<evidence type="ECO:0000256" key="2">
    <source>
        <dbReference type="ARBA" id="ARBA00022552"/>
    </source>
</evidence>
<keyword evidence="3 6" id="KW-0853">WD repeat</keyword>
<dbReference type="SMART" id="SM00320">
    <property type="entry name" value="WD40"/>
    <property type="match status" value="6"/>
</dbReference>
<dbReference type="PROSITE" id="PS50082">
    <property type="entry name" value="WD_REPEATS_2"/>
    <property type="match status" value="3"/>
</dbReference>
<dbReference type="EMBL" id="JAAPAO010000978">
    <property type="protein sequence ID" value="KAF4651978.1"/>
    <property type="molecule type" value="Genomic_DNA"/>
</dbReference>
<dbReference type="Proteomes" id="UP000591131">
    <property type="component" value="Unassembled WGS sequence"/>
</dbReference>
<dbReference type="PANTHER" id="PTHR19924">
    <property type="entry name" value="UTP15 U3 SMALL NUCLEOLAR RNA-ASSOCIATED PROTEIN 15 FAMILY MEMBER"/>
    <property type="match status" value="1"/>
</dbReference>
<dbReference type="PANTHER" id="PTHR19924:SF26">
    <property type="entry name" value="U3 SMALL NUCLEOLAR RNA-ASSOCIATED PROTEIN 15 HOMOLOG"/>
    <property type="match status" value="1"/>
</dbReference>
<feature type="repeat" description="WD" evidence="6">
    <location>
        <begin position="314"/>
        <end position="327"/>
    </location>
</feature>
<reference evidence="8 9" key="1">
    <citation type="submission" date="2020-04" db="EMBL/GenBank/DDBJ databases">
        <title>Perkinsus chesapeaki whole genome sequence.</title>
        <authorList>
            <person name="Bogema D.R."/>
        </authorList>
    </citation>
    <scope>NUCLEOTIDE SEQUENCE [LARGE SCALE GENOMIC DNA]</scope>
    <source>
        <strain evidence="8">ATCC PRA-425</strain>
    </source>
</reference>
<dbReference type="Pfam" id="PF00400">
    <property type="entry name" value="WD40"/>
    <property type="match status" value="3"/>
</dbReference>
<dbReference type="Gene3D" id="2.130.10.10">
    <property type="entry name" value="YVTN repeat-like/Quinoprotein amine dehydrogenase"/>
    <property type="match status" value="2"/>
</dbReference>
<dbReference type="InterPro" id="IPR015943">
    <property type="entry name" value="WD40/YVTN_repeat-like_dom_sf"/>
</dbReference>
<organism evidence="8 9">
    <name type="scientific">Perkinsus chesapeaki</name>
    <name type="common">Clam parasite</name>
    <name type="synonym">Perkinsus andrewsi</name>
    <dbReference type="NCBI Taxonomy" id="330153"/>
    <lineage>
        <taxon>Eukaryota</taxon>
        <taxon>Sar</taxon>
        <taxon>Alveolata</taxon>
        <taxon>Perkinsozoa</taxon>
        <taxon>Perkinsea</taxon>
        <taxon>Perkinsida</taxon>
        <taxon>Perkinsidae</taxon>
        <taxon>Perkinsus</taxon>
    </lineage>
</organism>
<proteinExistence type="predicted"/>
<feature type="repeat" description="WD" evidence="6">
    <location>
        <begin position="151"/>
        <end position="193"/>
    </location>
</feature>
<comment type="caution">
    <text evidence="8">The sequence shown here is derived from an EMBL/GenBank/DDBJ whole genome shotgun (WGS) entry which is preliminary data.</text>
</comment>
<evidence type="ECO:0000256" key="5">
    <source>
        <dbReference type="ARBA" id="ARBA00023242"/>
    </source>
</evidence>
<dbReference type="InterPro" id="IPR036322">
    <property type="entry name" value="WD40_repeat_dom_sf"/>
</dbReference>
<evidence type="ECO:0000256" key="3">
    <source>
        <dbReference type="ARBA" id="ARBA00022574"/>
    </source>
</evidence>
<keyword evidence="9" id="KW-1185">Reference proteome</keyword>
<dbReference type="GO" id="GO:0045943">
    <property type="term" value="P:positive regulation of transcription by RNA polymerase I"/>
    <property type="evidence" value="ECO:0007669"/>
    <property type="project" value="TreeGrafter"/>
</dbReference>
<sequence>MSMPNESSPRSPDGLVGPFARVMEFTKLDLIPRPAVTAVKTEDESFYRKYKHALKAKSSSGSVVTSVAYNPVNKRQVAVTHGTRVELLTLPVGRKPAANEYKADMLWSKHKDFTTCVAFRNDGKLIAAGDGSGKINVYDLTATRNILRRFRGGHEGAVNSVCFAAHDRTLVYSAGKDGKVIQWSLSSDTRTASEGGTLIGKHDDAVQVVLATTAGSIITAGYDGYVHVWNAAESEEDVSMEADDAEGAPQPVTSYSHGSPIDAACLSRNQTLLYVAGGGFVSIIDLIAGKIEQKSPLRHSKAVTGMCVNGRGDVVTGSLDGMVKVWDTAGLKEEEEGESKGWKLLHTYKYQGHGVTDVAWSGGQGLSMVVCLDDGSLVSRRRRPQDGEADDTEGSTLLRPMRAVGSVGVSPSGGVQYFTQTAKVKHSHLEVLLRRFEYPKLLDAVVEGSTPKVIGASVLDELRQRGALTGATRNRTDEECAKIVDYLGKLMSSWDGPRLVSLVASVLDALTATNQKVFANPTEKLVKALNHLSATINSELTNEQKILPCVGLLEMFDQQLL</sequence>
<dbReference type="InterPro" id="IPR001680">
    <property type="entry name" value="WD40_rpt"/>
</dbReference>
<keyword evidence="5" id="KW-0539">Nucleus</keyword>
<dbReference type="AlphaFoldDB" id="A0A7J6KXJ9"/>
<protein>
    <submittedName>
        <fullName evidence="8">SnoRNA-binding rRNA-processing protein</fullName>
    </submittedName>
</protein>
<accession>A0A7J6KXJ9</accession>
<dbReference type="OrthoDB" id="431715at2759"/>
<comment type="subcellular location">
    <subcellularLocation>
        <location evidence="1">Nucleus</location>
        <location evidence="1">Nucleolus</location>
    </subcellularLocation>
</comment>